<dbReference type="InterPro" id="IPR029058">
    <property type="entry name" value="AB_hydrolase_fold"/>
</dbReference>
<evidence type="ECO:0000256" key="1">
    <source>
        <dbReference type="ARBA" id="ARBA00005964"/>
    </source>
</evidence>
<reference evidence="5 6" key="1">
    <citation type="submission" date="2024-09" db="EMBL/GenBank/DDBJ databases">
        <authorList>
            <person name="Sun Q."/>
            <person name="Mori K."/>
        </authorList>
    </citation>
    <scope>NUCLEOTIDE SEQUENCE [LARGE SCALE GENOMIC DNA]</scope>
    <source>
        <strain evidence="5 6">CCM 7468</strain>
    </source>
</reference>
<dbReference type="InterPro" id="IPR019819">
    <property type="entry name" value="Carboxylesterase_B_CS"/>
</dbReference>
<dbReference type="PROSITE" id="PS00941">
    <property type="entry name" value="CARBOXYLESTERASE_B_2"/>
    <property type="match status" value="1"/>
</dbReference>
<dbReference type="InterPro" id="IPR050654">
    <property type="entry name" value="AChE-related_enzymes"/>
</dbReference>
<dbReference type="PROSITE" id="PS00122">
    <property type="entry name" value="CARBOXYLESTERASE_B_1"/>
    <property type="match status" value="1"/>
</dbReference>
<dbReference type="InterPro" id="IPR002018">
    <property type="entry name" value="CarbesteraseB"/>
</dbReference>
<dbReference type="InterPro" id="IPR006311">
    <property type="entry name" value="TAT_signal"/>
</dbReference>
<keyword evidence="2 3" id="KW-0378">Hydrolase</keyword>
<dbReference type="EC" id="3.1.1.-" evidence="3"/>
<sequence>MIGFGRRDVVRLGAGLGMGAAVLGPSLARAQGAPVARPPAGALRGLERDGVMAFKGIPYAAPPIGALRFRPPGPAPAWNGVRDATRAGAASIQTIPPWAAWLYDQPASMDEDCLTLNLWTPGLEGRRPVMVWIHGGAWRTGEGAAAGNDGAALSRLGDVVVVTVNYRLNALGFLAHPDLRDPGTGAAANWGVQDQVAALRWVRDNIAAFGGDPGNVTLFGQSAGGTSVANIAQNPANRGLVHKMIIQSGAFFGPPALPDVAGAAAYAEALAARLSTTVAGLKAVPARRLHDTELAFAREWGAQHGGRVPVLPIADGVVIPQPPRAAPLPAMPLLIGTVRDEGVFWFDLVGPDGKPVPGSRPPADEASLLVMLRALMAGNRPSSAGMAPEAVLERYKAAAAGRGTPTDPRSLWVALYTDLGFRVDATEVARAHARAGQPVFLYEFAHPLAAPAHGVPHCAEIPFVFGTNADPYFAAKSGTGPAEAALARAMMQGWARFARDGAPSSDEGGAWAPVSASGEGINVLGGPEGVRRVLPRVRGEEMAVWGA</sequence>
<proteinExistence type="inferred from homology"/>
<evidence type="ECO:0000256" key="3">
    <source>
        <dbReference type="RuleBase" id="RU361235"/>
    </source>
</evidence>
<evidence type="ECO:0000256" key="2">
    <source>
        <dbReference type="ARBA" id="ARBA00022801"/>
    </source>
</evidence>
<comment type="caution">
    <text evidence="5">The sequence shown here is derived from an EMBL/GenBank/DDBJ whole genome shotgun (WGS) entry which is preliminary data.</text>
</comment>
<gene>
    <name evidence="5" type="ORF">ACFFIC_17355</name>
</gene>
<dbReference type="PANTHER" id="PTHR43918">
    <property type="entry name" value="ACETYLCHOLINESTERASE"/>
    <property type="match status" value="1"/>
</dbReference>
<feature type="domain" description="Carboxylesterase type B" evidence="4">
    <location>
        <begin position="39"/>
        <end position="517"/>
    </location>
</feature>
<evidence type="ECO:0000313" key="5">
    <source>
        <dbReference type="EMBL" id="MFC0387297.1"/>
    </source>
</evidence>
<dbReference type="PANTHER" id="PTHR43918:SF4">
    <property type="entry name" value="CARBOXYLIC ESTER HYDROLASE"/>
    <property type="match status" value="1"/>
</dbReference>
<dbReference type="RefSeq" id="WP_377052607.1">
    <property type="nucleotide sequence ID" value="NZ_JBHLVZ010000060.1"/>
</dbReference>
<dbReference type="Proteomes" id="UP001589789">
    <property type="component" value="Unassembled WGS sequence"/>
</dbReference>
<dbReference type="SUPFAM" id="SSF53474">
    <property type="entry name" value="alpha/beta-Hydrolases"/>
    <property type="match status" value="1"/>
</dbReference>
<name>A0ABV6IUJ9_9PROT</name>
<organism evidence="5 6">
    <name type="scientific">Muricoccus vinaceus</name>
    <dbReference type="NCBI Taxonomy" id="424704"/>
    <lineage>
        <taxon>Bacteria</taxon>
        <taxon>Pseudomonadati</taxon>
        <taxon>Pseudomonadota</taxon>
        <taxon>Alphaproteobacteria</taxon>
        <taxon>Acetobacterales</taxon>
        <taxon>Roseomonadaceae</taxon>
        <taxon>Muricoccus</taxon>
    </lineage>
</organism>
<dbReference type="Gene3D" id="3.40.50.1820">
    <property type="entry name" value="alpha/beta hydrolase"/>
    <property type="match status" value="1"/>
</dbReference>
<evidence type="ECO:0000313" key="6">
    <source>
        <dbReference type="Proteomes" id="UP001589789"/>
    </source>
</evidence>
<dbReference type="Pfam" id="PF00135">
    <property type="entry name" value="COesterase"/>
    <property type="match status" value="1"/>
</dbReference>
<evidence type="ECO:0000259" key="4">
    <source>
        <dbReference type="Pfam" id="PF00135"/>
    </source>
</evidence>
<accession>A0ABV6IUJ9</accession>
<dbReference type="InterPro" id="IPR019826">
    <property type="entry name" value="Carboxylesterase_B_AS"/>
</dbReference>
<comment type="similarity">
    <text evidence="1 3">Belongs to the type-B carboxylesterase/lipase family.</text>
</comment>
<protein>
    <recommendedName>
        <fullName evidence="3">Carboxylic ester hydrolase</fullName>
        <ecNumber evidence="3">3.1.1.-</ecNumber>
    </recommendedName>
</protein>
<keyword evidence="6" id="KW-1185">Reference proteome</keyword>
<dbReference type="EMBL" id="JBHLVZ010000060">
    <property type="protein sequence ID" value="MFC0387297.1"/>
    <property type="molecule type" value="Genomic_DNA"/>
</dbReference>
<dbReference type="PROSITE" id="PS51318">
    <property type="entry name" value="TAT"/>
    <property type="match status" value="1"/>
</dbReference>